<dbReference type="CTD" id="78777364"/>
<dbReference type="GeneID" id="78777364"/>
<protein>
    <submittedName>
        <fullName evidence="1">Uncharacterized protein</fullName>
    </submittedName>
</protein>
<dbReference type="KEGG" id="crq:GCK72_021926"/>
<accession>A0A6A5GJB4</accession>
<comment type="caution">
    <text evidence="1">The sequence shown here is derived from an EMBL/GenBank/DDBJ whole genome shotgun (WGS) entry which is preliminary data.</text>
</comment>
<organism evidence="1 2">
    <name type="scientific">Caenorhabditis remanei</name>
    <name type="common">Caenorhabditis vulgaris</name>
    <dbReference type="NCBI Taxonomy" id="31234"/>
    <lineage>
        <taxon>Eukaryota</taxon>
        <taxon>Metazoa</taxon>
        <taxon>Ecdysozoa</taxon>
        <taxon>Nematoda</taxon>
        <taxon>Chromadorea</taxon>
        <taxon>Rhabditida</taxon>
        <taxon>Rhabditina</taxon>
        <taxon>Rhabditomorpha</taxon>
        <taxon>Rhabditoidea</taxon>
        <taxon>Rhabditidae</taxon>
        <taxon>Peloderinae</taxon>
        <taxon>Caenorhabditis</taxon>
    </lineage>
</organism>
<proteinExistence type="predicted"/>
<evidence type="ECO:0000313" key="1">
    <source>
        <dbReference type="EMBL" id="KAF1755357.1"/>
    </source>
</evidence>
<evidence type="ECO:0000313" key="2">
    <source>
        <dbReference type="Proteomes" id="UP000483820"/>
    </source>
</evidence>
<dbReference type="RefSeq" id="XP_053583488.1">
    <property type="nucleotide sequence ID" value="XM_053734575.1"/>
</dbReference>
<name>A0A6A5GJB4_CAERE</name>
<sequence length="89" mass="10081">MCTLAQILHELKTSMQKNDDAHIRNFKNLFEIKSVEMNNTNNTTTNNNNGAKRRFPVIGMAGMYGRDKRKICISPKVSDLGQQLLPVES</sequence>
<gene>
    <name evidence="1" type="ORF">GCK72_021926</name>
</gene>
<reference evidence="1 2" key="1">
    <citation type="submission" date="2019-12" db="EMBL/GenBank/DDBJ databases">
        <title>Chromosome-level assembly of the Caenorhabditis remanei genome.</title>
        <authorList>
            <person name="Teterina A.A."/>
            <person name="Willis J.H."/>
            <person name="Phillips P.C."/>
        </authorList>
    </citation>
    <scope>NUCLEOTIDE SEQUENCE [LARGE SCALE GENOMIC DNA]</scope>
    <source>
        <strain evidence="1 2">PX506</strain>
        <tissue evidence="1">Whole organism</tissue>
    </source>
</reference>
<dbReference type="EMBL" id="WUAV01000005">
    <property type="protein sequence ID" value="KAF1755357.1"/>
    <property type="molecule type" value="Genomic_DNA"/>
</dbReference>
<dbReference type="AlphaFoldDB" id="A0A6A5GJB4"/>
<dbReference type="Proteomes" id="UP000483820">
    <property type="component" value="Chromosome V"/>
</dbReference>